<dbReference type="InterPro" id="IPR019786">
    <property type="entry name" value="Zinc_finger_PHD-type_CS"/>
</dbReference>
<evidence type="ECO:0000313" key="15">
    <source>
        <dbReference type="EMBL" id="KAG6929198.1"/>
    </source>
</evidence>
<keyword evidence="7" id="KW-0539">Nucleus</keyword>
<comment type="similarity">
    <text evidence="9">Belongs to the TAF3 family.</text>
</comment>
<organism evidence="15 16">
    <name type="scientific">Chelydra serpentina</name>
    <name type="common">Snapping turtle</name>
    <name type="synonym">Testudo serpentina</name>
    <dbReference type="NCBI Taxonomy" id="8475"/>
    <lineage>
        <taxon>Eukaryota</taxon>
        <taxon>Metazoa</taxon>
        <taxon>Chordata</taxon>
        <taxon>Craniata</taxon>
        <taxon>Vertebrata</taxon>
        <taxon>Euteleostomi</taxon>
        <taxon>Archelosauria</taxon>
        <taxon>Testudinata</taxon>
        <taxon>Testudines</taxon>
        <taxon>Cryptodira</taxon>
        <taxon>Durocryptodira</taxon>
        <taxon>Americhelydia</taxon>
        <taxon>Chelydroidea</taxon>
        <taxon>Chelydridae</taxon>
        <taxon>Chelydra</taxon>
    </lineage>
</organism>
<dbReference type="CDD" id="cd15522">
    <property type="entry name" value="PHD_TAF3"/>
    <property type="match status" value="1"/>
</dbReference>
<dbReference type="FunFam" id="3.30.40.10:FF:000317">
    <property type="entry name" value="transcription initiation factor TFIID subunit 3"/>
    <property type="match status" value="1"/>
</dbReference>
<dbReference type="InterPro" id="IPR019787">
    <property type="entry name" value="Znf_PHD-finger"/>
</dbReference>
<evidence type="ECO:0000256" key="1">
    <source>
        <dbReference type="ARBA" id="ARBA00004123"/>
    </source>
</evidence>
<feature type="compositionally biased region" description="Polar residues" evidence="13">
    <location>
        <begin position="474"/>
        <end position="490"/>
    </location>
</feature>
<dbReference type="GO" id="GO:0006366">
    <property type="term" value="P:transcription by RNA polymerase II"/>
    <property type="evidence" value="ECO:0007669"/>
    <property type="project" value="UniProtKB-ARBA"/>
</dbReference>
<feature type="non-terminal residue" evidence="15">
    <location>
        <position position="971"/>
    </location>
</feature>
<feature type="compositionally biased region" description="Basic and acidic residues" evidence="13">
    <location>
        <begin position="729"/>
        <end position="740"/>
    </location>
</feature>
<sequence length="971" mass="107118">RGLVPAGWDSARPQDGGVGGGGLRGLRVSLPPGPWRAPGPGRAEPAGMCESYSRCLLRVSVAQICQALGWDSVQISACDLLTDVLQRYLQGLGRGCHRYCELYGRTDPILDDVNEAFKLMGVNLHELEDYIHNIEPVTFPHQIPSFPVSKNNVLQFPQPGSKDAEERKEYIPDYMPPIVSSQEEEEEEQVPTDGGTSAEAMQVPLEEEGEMEEDEAVNDENFLSKRPLESPEAEEMPAMKRPKLAITKGDIIDGALEPREPLSSINTQKVPPMLSPVHVQDSTDLAPPSPEPPMLAPIAKSQMPVPKTLESKPFAPKTKAKTGSPGQKTKLPKATPAAVVIGSPIRSPKSGSKEKKSPGRAKSPKSPKSPKVPAHVSQVAVKPETPSRTPLAALSEKMGKENIQVKQGQTPPEPGKQNSENPSKKVAVLDKTIDDSIDAVIARACAEREPDPFEFSSGSESEGEIFTSPKRLSVSETPTPKASVSANSLNKVGATPMPPSGGTSSSDISWTMDDSIDEVIRKAKMGSPSNPPPNFPYFSSPSASPPTPEPLLKVYEEKTKLASSVEVKKKLKKELKTKMKKKEKQKDKEKNKDKSKDKDKNKEKDKDIGTKEAKFQWKDLLKDDDLDSYKFKMKDFDDVDTKMKLKDGNTKKEREKHKDKKKDKEKGKKDKDKKDKEKIKDKGKEDKIKGPSAPLVLPPKEMPLPLFSTPTAMRLPTMLTSLSTMLPEKLFEEKEKPKEKKKDKKEKKKKKEREKDKEKEKKEKEKERKEKEKKDREKEKHKHDKIKVEPVVPAPSPVIPRLTLRVGAGQDKIVISKVVSAPEAKPSTPVNRPKTPPPVPSPVPAPVHVTPPPPPVPPPPQATISPVLIPPPSPAVSAAGGSKAPVRSVVTETVSTYVIRDEWGNQIWICPGCNKADDGSPMIGCDDCDDWYHWLCVGITTAPPEEMQWFCSKCASKKKDKKHKKRKHRAH</sequence>
<gene>
    <name evidence="15" type="primary">TAF3</name>
    <name evidence="15" type="ORF">G0U57_006158</name>
</gene>
<dbReference type="Gene3D" id="3.30.40.10">
    <property type="entry name" value="Zinc/RING finger domain, C3HC4 (zinc finger)"/>
    <property type="match status" value="1"/>
</dbReference>
<evidence type="ECO:0000256" key="8">
    <source>
        <dbReference type="ARBA" id="ARBA00057922"/>
    </source>
</evidence>
<feature type="region of interest" description="Disordered" evidence="13">
    <location>
        <begin position="450"/>
        <end position="551"/>
    </location>
</feature>
<dbReference type="PROSITE" id="PS50016">
    <property type="entry name" value="ZF_PHD_2"/>
    <property type="match status" value="1"/>
</dbReference>
<evidence type="ECO:0000256" key="7">
    <source>
        <dbReference type="ARBA" id="ARBA00023242"/>
    </source>
</evidence>
<comment type="function">
    <text evidence="8">The TFIID basal transcription factor complex plays a major role in the initiation of RNA polymerase II (Pol II)-dependent transcription. TFIID recognizes and binds promoters with or without a TATA box via its subunit TBP, a TATA-box-binding protein, and promotes assembly of the pre-initiation complex (PIC). The TFIID complex consists of TBP and TBP-associated factors (TAFs), including TAF1, TAF2, TAF3, TAF4, TAF5, TAF6, TAF7, TAF8, TAF9, TAF10, TAF11, TAF12 and TAF13. The TFIID complex structure can be divided into 3 modules TFIID-A, TFIID-B, and TFIID-C. TAF3 forms the TFIID-A module together with TAF5 and TBP. Required in complex with TBPL2 for the differentiation of myoblasts into myocytes. The TAF3-TBPL2 complex replaces TFIID at specific promoters at an early stage in the differentiation process.</text>
</comment>
<feature type="compositionally biased region" description="Acidic residues" evidence="13">
    <location>
        <begin position="205"/>
        <end position="218"/>
    </location>
</feature>
<feature type="compositionally biased region" description="Basic residues" evidence="13">
    <location>
        <begin position="569"/>
        <end position="583"/>
    </location>
</feature>
<dbReference type="AlphaFoldDB" id="A0A8T1SK02"/>
<keyword evidence="6" id="KW-0804">Transcription</keyword>
<evidence type="ECO:0000256" key="4">
    <source>
        <dbReference type="ARBA" id="ARBA00022833"/>
    </source>
</evidence>
<dbReference type="SUPFAM" id="SSF57903">
    <property type="entry name" value="FYVE/PHD zinc finger"/>
    <property type="match status" value="1"/>
</dbReference>
<feature type="region of interest" description="Disordered" evidence="13">
    <location>
        <begin position="563"/>
        <end position="614"/>
    </location>
</feature>
<feature type="compositionally biased region" description="Pro residues" evidence="13">
    <location>
        <begin position="834"/>
        <end position="846"/>
    </location>
</feature>
<keyword evidence="16" id="KW-1185">Reference proteome</keyword>
<keyword evidence="3 12" id="KW-0863">Zinc-finger</keyword>
<evidence type="ECO:0000256" key="6">
    <source>
        <dbReference type="ARBA" id="ARBA00023163"/>
    </source>
</evidence>
<feature type="compositionally biased region" description="Basic and acidic residues" evidence="13">
    <location>
        <begin position="584"/>
        <end position="614"/>
    </location>
</feature>
<protein>
    <recommendedName>
        <fullName evidence="10">Transcription initiation factor TFIID subunit 3</fullName>
    </recommendedName>
    <alternativeName>
        <fullName evidence="11">TBP-associated factor 3</fullName>
    </alternativeName>
</protein>
<dbReference type="GO" id="GO:0002039">
    <property type="term" value="F:p53 binding"/>
    <property type="evidence" value="ECO:0007669"/>
    <property type="project" value="TreeGrafter"/>
</dbReference>
<evidence type="ECO:0000256" key="5">
    <source>
        <dbReference type="ARBA" id="ARBA00023015"/>
    </source>
</evidence>
<dbReference type="InterPro" id="IPR011011">
    <property type="entry name" value="Znf_FYVE_PHD"/>
</dbReference>
<evidence type="ECO:0000259" key="14">
    <source>
        <dbReference type="PROSITE" id="PS50016"/>
    </source>
</evidence>
<dbReference type="OrthoDB" id="436852at2759"/>
<dbReference type="InterPro" id="IPR001965">
    <property type="entry name" value="Znf_PHD"/>
</dbReference>
<feature type="region of interest" description="Disordered" evidence="13">
    <location>
        <begin position="257"/>
        <end position="425"/>
    </location>
</feature>
<evidence type="ECO:0000256" key="2">
    <source>
        <dbReference type="ARBA" id="ARBA00022723"/>
    </source>
</evidence>
<dbReference type="GO" id="GO:0046982">
    <property type="term" value="F:protein heterodimerization activity"/>
    <property type="evidence" value="ECO:0007669"/>
    <property type="project" value="InterPro"/>
</dbReference>
<evidence type="ECO:0000256" key="9">
    <source>
        <dbReference type="ARBA" id="ARBA00060873"/>
    </source>
</evidence>
<keyword evidence="4" id="KW-0862">Zinc</keyword>
<feature type="region of interest" description="Disordered" evidence="13">
    <location>
        <begin position="176"/>
        <end position="245"/>
    </location>
</feature>
<feature type="compositionally biased region" description="Basic residues" evidence="13">
    <location>
        <begin position="741"/>
        <end position="752"/>
    </location>
</feature>
<dbReference type="SMART" id="SM00249">
    <property type="entry name" value="PHD"/>
    <property type="match status" value="1"/>
</dbReference>
<dbReference type="InterPro" id="IPR013083">
    <property type="entry name" value="Znf_RING/FYVE/PHD"/>
</dbReference>
<name>A0A8T1SK02_CHESE</name>
<dbReference type="Proteomes" id="UP000765507">
    <property type="component" value="Unassembled WGS sequence"/>
</dbReference>
<evidence type="ECO:0000256" key="10">
    <source>
        <dbReference type="ARBA" id="ARBA00068909"/>
    </source>
</evidence>
<feature type="domain" description="PHD-type" evidence="14">
    <location>
        <begin position="907"/>
        <end position="957"/>
    </location>
</feature>
<dbReference type="SMART" id="SM00576">
    <property type="entry name" value="BTP"/>
    <property type="match status" value="1"/>
</dbReference>
<dbReference type="GO" id="GO:0045944">
    <property type="term" value="P:positive regulation of transcription by RNA polymerase II"/>
    <property type="evidence" value="ECO:0007669"/>
    <property type="project" value="TreeGrafter"/>
</dbReference>
<dbReference type="GO" id="GO:0000122">
    <property type="term" value="P:negative regulation of transcription by RNA polymerase II"/>
    <property type="evidence" value="ECO:0007669"/>
    <property type="project" value="UniProtKB-ARBA"/>
</dbReference>
<feature type="compositionally biased region" description="Basic and acidic residues" evidence="13">
    <location>
        <begin position="662"/>
        <end position="689"/>
    </location>
</feature>
<keyword evidence="2" id="KW-0479">Metal-binding</keyword>
<dbReference type="Pfam" id="PF07524">
    <property type="entry name" value="Bromo_TP"/>
    <property type="match status" value="1"/>
</dbReference>
<feature type="region of interest" description="Disordered" evidence="13">
    <location>
        <begin position="1"/>
        <end position="23"/>
    </location>
</feature>
<feature type="compositionally biased region" description="Basic and acidic residues" evidence="13">
    <location>
        <begin position="640"/>
        <end position="653"/>
    </location>
</feature>
<proteinExistence type="inferred from homology"/>
<dbReference type="InterPro" id="IPR006565">
    <property type="entry name" value="BTP"/>
</dbReference>
<evidence type="ECO:0000313" key="16">
    <source>
        <dbReference type="Proteomes" id="UP000765507"/>
    </source>
</evidence>
<dbReference type="Pfam" id="PF00628">
    <property type="entry name" value="PHD"/>
    <property type="match status" value="1"/>
</dbReference>
<evidence type="ECO:0000256" key="12">
    <source>
        <dbReference type="PROSITE-ProRule" id="PRU00146"/>
    </source>
</evidence>
<feature type="region of interest" description="Disordered" evidence="13">
    <location>
        <begin position="822"/>
        <end position="846"/>
    </location>
</feature>
<evidence type="ECO:0000256" key="13">
    <source>
        <dbReference type="SAM" id="MobiDB-lite"/>
    </source>
</evidence>
<dbReference type="GO" id="GO:0140416">
    <property type="term" value="F:transcription regulator inhibitor activity"/>
    <property type="evidence" value="ECO:0007669"/>
    <property type="project" value="UniProtKB-ARBA"/>
</dbReference>
<feature type="compositionally biased region" description="Basic and acidic residues" evidence="13">
    <location>
        <begin position="753"/>
        <end position="778"/>
    </location>
</feature>
<keyword evidence="5" id="KW-0805">Transcription regulation</keyword>
<evidence type="ECO:0000256" key="11">
    <source>
        <dbReference type="ARBA" id="ARBA00076309"/>
    </source>
</evidence>
<feature type="region of interest" description="Disordered" evidence="13">
    <location>
        <begin position="726"/>
        <end position="796"/>
    </location>
</feature>
<dbReference type="PROSITE" id="PS01359">
    <property type="entry name" value="ZF_PHD_1"/>
    <property type="match status" value="1"/>
</dbReference>
<feature type="region of interest" description="Disordered" evidence="13">
    <location>
        <begin position="640"/>
        <end position="709"/>
    </location>
</feature>
<feature type="compositionally biased region" description="Polar residues" evidence="13">
    <location>
        <begin position="404"/>
        <end position="421"/>
    </location>
</feature>
<dbReference type="GO" id="GO:0008270">
    <property type="term" value="F:zinc ion binding"/>
    <property type="evidence" value="ECO:0007669"/>
    <property type="project" value="UniProtKB-KW"/>
</dbReference>
<dbReference type="PANTHER" id="PTHR46452">
    <property type="entry name" value="TRANSCRIPTION INITIATION FACTOR TFIID SUBUNIT 3"/>
    <property type="match status" value="1"/>
</dbReference>
<reference evidence="15 16" key="1">
    <citation type="journal article" date="2020" name="G3 (Bethesda)">
        <title>Draft Genome of the Common Snapping Turtle, Chelydra serpentina, a Model for Phenotypic Plasticity in Reptiles.</title>
        <authorList>
            <person name="Das D."/>
            <person name="Singh S.K."/>
            <person name="Bierstedt J."/>
            <person name="Erickson A."/>
            <person name="Galli G.L.J."/>
            <person name="Crossley D.A. 2nd"/>
            <person name="Rhen T."/>
        </authorList>
    </citation>
    <scope>NUCLEOTIDE SEQUENCE [LARGE SCALE GENOMIC DNA]</scope>
    <source>
        <strain evidence="15">KW</strain>
    </source>
</reference>
<dbReference type="PANTHER" id="PTHR46452:SF1">
    <property type="entry name" value="TRANSCRIPTION INITIATION FACTOR TFIID SUBUNIT 3"/>
    <property type="match status" value="1"/>
</dbReference>
<dbReference type="CDD" id="cd22916">
    <property type="entry name" value="HFD_TAF3"/>
    <property type="match status" value="1"/>
</dbReference>
<dbReference type="GO" id="GO:1901797">
    <property type="term" value="P:negative regulation of signal transduction by p53 class mediator"/>
    <property type="evidence" value="ECO:0007669"/>
    <property type="project" value="UniProtKB-ARBA"/>
</dbReference>
<comment type="caution">
    <text evidence="15">The sequence shown here is derived from an EMBL/GenBank/DDBJ whole genome shotgun (WGS) entry which is preliminary data.</text>
</comment>
<dbReference type="GO" id="GO:0005669">
    <property type="term" value="C:transcription factor TFIID complex"/>
    <property type="evidence" value="ECO:0007669"/>
    <property type="project" value="TreeGrafter"/>
</dbReference>
<accession>A0A8T1SK02</accession>
<evidence type="ECO:0000256" key="3">
    <source>
        <dbReference type="ARBA" id="ARBA00022771"/>
    </source>
</evidence>
<dbReference type="EMBL" id="JAHGAV010000186">
    <property type="protein sequence ID" value="KAG6929198.1"/>
    <property type="molecule type" value="Genomic_DNA"/>
</dbReference>
<comment type="subcellular location">
    <subcellularLocation>
        <location evidence="1">Nucleus</location>
    </subcellularLocation>
</comment>
<dbReference type="InterPro" id="IPR009072">
    <property type="entry name" value="Histone-fold"/>
</dbReference>
<dbReference type="Gene3D" id="1.10.20.10">
    <property type="entry name" value="Histone, subunit A"/>
    <property type="match status" value="1"/>
</dbReference>
<dbReference type="FunFam" id="1.10.20.10:FF:000056">
    <property type="entry name" value="Transcription initiation factor TFIID subunit 3"/>
    <property type="match status" value="1"/>
</dbReference>